<dbReference type="InterPro" id="IPR020843">
    <property type="entry name" value="ER"/>
</dbReference>
<gene>
    <name evidence="2" type="ORF">M378DRAFT_186563</name>
</gene>
<dbReference type="CDD" id="cd08249">
    <property type="entry name" value="enoyl_reductase_like"/>
    <property type="match status" value="1"/>
</dbReference>
<dbReference type="InterPro" id="IPR036291">
    <property type="entry name" value="NAD(P)-bd_dom_sf"/>
</dbReference>
<dbReference type="PANTHER" id="PTHR45348">
    <property type="entry name" value="HYPOTHETICAL OXIDOREDUCTASE (EUROFUNG)"/>
    <property type="match status" value="1"/>
</dbReference>
<dbReference type="SUPFAM" id="SSF51735">
    <property type="entry name" value="NAD(P)-binding Rossmann-fold domains"/>
    <property type="match status" value="1"/>
</dbReference>
<dbReference type="PANTHER" id="PTHR45348:SF2">
    <property type="entry name" value="ZINC-TYPE ALCOHOL DEHYDROGENASE-LIKE PROTEIN C2E1P3.01"/>
    <property type="match status" value="1"/>
</dbReference>
<dbReference type="GO" id="GO:0016651">
    <property type="term" value="F:oxidoreductase activity, acting on NAD(P)H"/>
    <property type="evidence" value="ECO:0007669"/>
    <property type="project" value="InterPro"/>
</dbReference>
<dbReference type="InterPro" id="IPR013149">
    <property type="entry name" value="ADH-like_C"/>
</dbReference>
<organism evidence="2 3">
    <name type="scientific">Amanita muscaria (strain Koide BX008)</name>
    <dbReference type="NCBI Taxonomy" id="946122"/>
    <lineage>
        <taxon>Eukaryota</taxon>
        <taxon>Fungi</taxon>
        <taxon>Dikarya</taxon>
        <taxon>Basidiomycota</taxon>
        <taxon>Agaricomycotina</taxon>
        <taxon>Agaricomycetes</taxon>
        <taxon>Agaricomycetidae</taxon>
        <taxon>Agaricales</taxon>
        <taxon>Pluteineae</taxon>
        <taxon>Amanitaceae</taxon>
        <taxon>Amanita</taxon>
    </lineage>
</organism>
<dbReference type="HOGENOM" id="CLU_026673_16_5_1"/>
<dbReference type="InParanoid" id="A0A0C2WTX9"/>
<proteinExistence type="predicted"/>
<dbReference type="OrthoDB" id="3233595at2759"/>
<dbReference type="SMART" id="SM00829">
    <property type="entry name" value="PKS_ER"/>
    <property type="match status" value="1"/>
</dbReference>
<evidence type="ECO:0000259" key="1">
    <source>
        <dbReference type="SMART" id="SM00829"/>
    </source>
</evidence>
<feature type="domain" description="Enoyl reductase (ER)" evidence="1">
    <location>
        <begin position="13"/>
        <end position="296"/>
    </location>
</feature>
<evidence type="ECO:0000313" key="3">
    <source>
        <dbReference type="Proteomes" id="UP000054549"/>
    </source>
</evidence>
<dbReference type="AlphaFoldDB" id="A0A0C2WTX9"/>
<dbReference type="FunCoup" id="A0A0C2WTX9">
    <property type="interactions" value="9"/>
</dbReference>
<evidence type="ECO:0000313" key="2">
    <source>
        <dbReference type="EMBL" id="KIL65212.1"/>
    </source>
</evidence>
<dbReference type="InterPro" id="IPR047122">
    <property type="entry name" value="Trans-enoyl_RdTase-like"/>
</dbReference>
<dbReference type="EMBL" id="KN818244">
    <property type="protein sequence ID" value="KIL65212.1"/>
    <property type="molecule type" value="Genomic_DNA"/>
</dbReference>
<sequence length="301" mass="33005">MAPTKQKALLPDSNFGNFVVDAGHALIRVLAASLNPLDWKFQRAGILVKSYPAIVDIVDVVELGEGVTMCHSKLWLLKYLNFRDIPKIPDNWTYDKATTLSIPFVTAYLCLFYKNPYGVQLPNPIVDGGGKSTGQELVILGGSSSVGQYALQLAKLAGFSTIIATASLDHADFLKSLGATHVIDRNTSKVILQEEHVFDAISSPETQQLWHDLLSPEGQIVIVLRDSIQSKVEGRKVNEVRWVYAEENYDASVVLCKNFTALLEEGVIKPVMVEVLPNGPAGIPEVNKVSRVKLVARPQTP</sequence>
<accession>A0A0C2WTX9</accession>
<dbReference type="Proteomes" id="UP000054549">
    <property type="component" value="Unassembled WGS sequence"/>
</dbReference>
<keyword evidence="3" id="KW-1185">Reference proteome</keyword>
<protein>
    <recommendedName>
        <fullName evidence="1">Enoyl reductase (ER) domain-containing protein</fullName>
    </recommendedName>
</protein>
<name>A0A0C2WTX9_AMAMK</name>
<dbReference type="Gene3D" id="3.40.50.720">
    <property type="entry name" value="NAD(P)-binding Rossmann-like Domain"/>
    <property type="match status" value="1"/>
</dbReference>
<dbReference type="Gene3D" id="3.90.180.10">
    <property type="entry name" value="Medium-chain alcohol dehydrogenases, catalytic domain"/>
    <property type="match status" value="1"/>
</dbReference>
<dbReference type="SUPFAM" id="SSF50129">
    <property type="entry name" value="GroES-like"/>
    <property type="match status" value="1"/>
</dbReference>
<dbReference type="Pfam" id="PF00107">
    <property type="entry name" value="ADH_zinc_N"/>
    <property type="match status" value="1"/>
</dbReference>
<reference evidence="2 3" key="1">
    <citation type="submission" date="2014-04" db="EMBL/GenBank/DDBJ databases">
        <title>Evolutionary Origins and Diversification of the Mycorrhizal Mutualists.</title>
        <authorList>
            <consortium name="DOE Joint Genome Institute"/>
            <consortium name="Mycorrhizal Genomics Consortium"/>
            <person name="Kohler A."/>
            <person name="Kuo A."/>
            <person name="Nagy L.G."/>
            <person name="Floudas D."/>
            <person name="Copeland A."/>
            <person name="Barry K.W."/>
            <person name="Cichocki N."/>
            <person name="Veneault-Fourrey C."/>
            <person name="LaButti K."/>
            <person name="Lindquist E.A."/>
            <person name="Lipzen A."/>
            <person name="Lundell T."/>
            <person name="Morin E."/>
            <person name="Murat C."/>
            <person name="Riley R."/>
            <person name="Ohm R."/>
            <person name="Sun H."/>
            <person name="Tunlid A."/>
            <person name="Henrissat B."/>
            <person name="Grigoriev I.V."/>
            <person name="Hibbett D.S."/>
            <person name="Martin F."/>
        </authorList>
    </citation>
    <scope>NUCLEOTIDE SEQUENCE [LARGE SCALE GENOMIC DNA]</scope>
    <source>
        <strain evidence="2 3">Koide BX008</strain>
    </source>
</reference>
<dbReference type="STRING" id="946122.A0A0C2WTX9"/>
<dbReference type="InterPro" id="IPR011032">
    <property type="entry name" value="GroES-like_sf"/>
</dbReference>